<sequence length="316" mass="36442">MEREKKDLSFILILLSTLIGTAVLFQWAIVTGLYAPLRNPAMWERLMEKDTLFRFLYVILIGGLAFLFPVGKVKDENKKWVYTSMTLVSASILVIGFSRLSAWYNLFVFPTVFVAYTLLVIKTLPYFIRRHAQSDDSIFGLSREESAFYFRFETASGPLVIHKPQQNVYIDGGPGSGKSESWIKGIIYQCAERNYAGFVYDWEGDPTKDKSPILSRIAYGSIEYFRAKGVETPRFAYINFVDMSRTVRVNVLSPQYMSKGNESLFIRNFIMTLMKNLEASWKEKTDFWANNAINYVYSIAYKCFKERELGICTLPH</sequence>
<feature type="non-terminal residue" evidence="2">
    <location>
        <position position="316"/>
    </location>
</feature>
<name>A0A642PJV6_9BACT</name>
<reference evidence="2" key="1">
    <citation type="journal article" date="2019" name="Nat. Med.">
        <title>A library of human gut bacterial isolates paired with longitudinal multiomics data enables mechanistic microbiome research.</title>
        <authorList>
            <person name="Poyet M."/>
            <person name="Groussin M."/>
            <person name="Gibbons S.M."/>
            <person name="Avila-Pacheco J."/>
            <person name="Jiang X."/>
            <person name="Kearney S.M."/>
            <person name="Perrotta A.R."/>
            <person name="Berdy B."/>
            <person name="Zhao S."/>
            <person name="Lieberman T.D."/>
            <person name="Swanson P.K."/>
            <person name="Smith M."/>
            <person name="Roesemann S."/>
            <person name="Alexander J.E."/>
            <person name="Rich S.A."/>
            <person name="Livny J."/>
            <person name="Vlamakis H."/>
            <person name="Clish C."/>
            <person name="Bullock K."/>
            <person name="Deik A."/>
            <person name="Scott J."/>
            <person name="Pierce K.A."/>
            <person name="Xavier R.J."/>
            <person name="Alm E.J."/>
        </authorList>
    </citation>
    <scope>NUCLEOTIDE SEQUENCE [LARGE SCALE GENOMIC DNA]</scope>
    <source>
        <strain evidence="2">BIOML-A8</strain>
    </source>
</reference>
<evidence type="ECO:0000313" key="2">
    <source>
        <dbReference type="EMBL" id="KAA5377667.1"/>
    </source>
</evidence>
<proteinExistence type="predicted"/>
<evidence type="ECO:0000256" key="1">
    <source>
        <dbReference type="SAM" id="Phobius"/>
    </source>
</evidence>
<dbReference type="AlphaFoldDB" id="A0A642PJV6"/>
<protein>
    <submittedName>
        <fullName evidence="2">Conjugal transfer protein TraG</fullName>
    </submittedName>
</protein>
<gene>
    <name evidence="2" type="ORF">F2Y44_23895</name>
</gene>
<feature type="transmembrane region" description="Helical" evidence="1">
    <location>
        <begin position="103"/>
        <end position="121"/>
    </location>
</feature>
<keyword evidence="1" id="KW-0472">Membrane</keyword>
<keyword evidence="1" id="KW-1133">Transmembrane helix</keyword>
<organism evidence="2">
    <name type="scientific">Phocaeicola dorei</name>
    <dbReference type="NCBI Taxonomy" id="357276"/>
    <lineage>
        <taxon>Bacteria</taxon>
        <taxon>Pseudomonadati</taxon>
        <taxon>Bacteroidota</taxon>
        <taxon>Bacteroidia</taxon>
        <taxon>Bacteroidales</taxon>
        <taxon>Bacteroidaceae</taxon>
        <taxon>Phocaeicola</taxon>
    </lineage>
</organism>
<feature type="transmembrane region" description="Helical" evidence="1">
    <location>
        <begin position="55"/>
        <end position="73"/>
    </location>
</feature>
<comment type="caution">
    <text evidence="2">The sequence shown here is derived from an EMBL/GenBank/DDBJ whole genome shotgun (WGS) entry which is preliminary data.</text>
</comment>
<feature type="transmembrane region" description="Helical" evidence="1">
    <location>
        <begin position="80"/>
        <end position="97"/>
    </location>
</feature>
<dbReference type="InterPro" id="IPR027417">
    <property type="entry name" value="P-loop_NTPase"/>
</dbReference>
<accession>A0A642PJV6</accession>
<dbReference type="SUPFAM" id="SSF52540">
    <property type="entry name" value="P-loop containing nucleoside triphosphate hydrolases"/>
    <property type="match status" value="1"/>
</dbReference>
<feature type="transmembrane region" description="Helical" evidence="1">
    <location>
        <begin position="12"/>
        <end position="35"/>
    </location>
</feature>
<dbReference type="EMBL" id="VVZE01000195">
    <property type="protein sequence ID" value="KAA5377667.1"/>
    <property type="molecule type" value="Genomic_DNA"/>
</dbReference>
<keyword evidence="1" id="KW-0812">Transmembrane</keyword>